<dbReference type="GeneID" id="85363116"/>
<dbReference type="RefSeq" id="XP_060326923.1">
    <property type="nucleotide sequence ID" value="XM_060479568.1"/>
</dbReference>
<dbReference type="Proteomes" id="UP001175211">
    <property type="component" value="Unassembled WGS sequence"/>
</dbReference>
<sequence length="269" mass="31329">MSDLFSPQALSTILDRHSFLYNQPETLESITQDFLSNLTLIKDKAIMVKLIGGHAASKQFYYSFRDTSGLDFIITYPETVKDFLLSKHPEKYYLHFKGSQTTLIYRGSFMPLEHPVAVSMHPIEETSNTSTLYASILDLIIMKIKCIIDWARNSQLKAQDYDDLHELVKLRNRQDRTALDASEFLHARYIHCYFDDVAFWDISDVLKSWVTDMMDAKGNLIDPGKGHQVFRFESRGEQKVKWEEMSPMYKCKKRMLTPVDTIHLADFFK</sequence>
<protein>
    <submittedName>
        <fullName evidence="1">Uncharacterized protein</fullName>
    </submittedName>
</protein>
<accession>A0AA39JVD8</accession>
<organism evidence="1 2">
    <name type="scientific">Armillaria tabescens</name>
    <name type="common">Ringless honey mushroom</name>
    <name type="synonym">Agaricus tabescens</name>
    <dbReference type="NCBI Taxonomy" id="1929756"/>
    <lineage>
        <taxon>Eukaryota</taxon>
        <taxon>Fungi</taxon>
        <taxon>Dikarya</taxon>
        <taxon>Basidiomycota</taxon>
        <taxon>Agaricomycotina</taxon>
        <taxon>Agaricomycetes</taxon>
        <taxon>Agaricomycetidae</taxon>
        <taxon>Agaricales</taxon>
        <taxon>Marasmiineae</taxon>
        <taxon>Physalacriaceae</taxon>
        <taxon>Desarmillaria</taxon>
    </lineage>
</organism>
<evidence type="ECO:0000313" key="2">
    <source>
        <dbReference type="Proteomes" id="UP001175211"/>
    </source>
</evidence>
<proteinExistence type="predicted"/>
<comment type="caution">
    <text evidence="1">The sequence shown here is derived from an EMBL/GenBank/DDBJ whole genome shotgun (WGS) entry which is preliminary data.</text>
</comment>
<evidence type="ECO:0000313" key="1">
    <source>
        <dbReference type="EMBL" id="KAK0449631.1"/>
    </source>
</evidence>
<name>A0AA39JVD8_ARMTA</name>
<keyword evidence="2" id="KW-1185">Reference proteome</keyword>
<dbReference type="AlphaFoldDB" id="A0AA39JVD8"/>
<dbReference type="EMBL" id="JAUEPS010000038">
    <property type="protein sequence ID" value="KAK0449631.1"/>
    <property type="molecule type" value="Genomic_DNA"/>
</dbReference>
<reference evidence="1" key="1">
    <citation type="submission" date="2023-06" db="EMBL/GenBank/DDBJ databases">
        <authorList>
            <consortium name="Lawrence Berkeley National Laboratory"/>
            <person name="Ahrendt S."/>
            <person name="Sahu N."/>
            <person name="Indic B."/>
            <person name="Wong-Bajracharya J."/>
            <person name="Merenyi Z."/>
            <person name="Ke H.-M."/>
            <person name="Monk M."/>
            <person name="Kocsube S."/>
            <person name="Drula E."/>
            <person name="Lipzen A."/>
            <person name="Balint B."/>
            <person name="Henrissat B."/>
            <person name="Andreopoulos B."/>
            <person name="Martin F.M."/>
            <person name="Harder C.B."/>
            <person name="Rigling D."/>
            <person name="Ford K.L."/>
            <person name="Foster G.D."/>
            <person name="Pangilinan J."/>
            <person name="Papanicolaou A."/>
            <person name="Barry K."/>
            <person name="LaButti K."/>
            <person name="Viragh M."/>
            <person name="Koriabine M."/>
            <person name="Yan M."/>
            <person name="Riley R."/>
            <person name="Champramary S."/>
            <person name="Plett K.L."/>
            <person name="Tsai I.J."/>
            <person name="Slot J."/>
            <person name="Sipos G."/>
            <person name="Plett J."/>
            <person name="Nagy L.G."/>
            <person name="Grigoriev I.V."/>
        </authorList>
    </citation>
    <scope>NUCLEOTIDE SEQUENCE</scope>
    <source>
        <strain evidence="1">CCBAS 213</strain>
    </source>
</reference>
<gene>
    <name evidence="1" type="ORF">EV420DRAFT_1707785</name>
</gene>